<dbReference type="GO" id="GO:0051607">
    <property type="term" value="P:defense response to virus"/>
    <property type="evidence" value="ECO:0007669"/>
    <property type="project" value="UniProtKB-UniRule"/>
</dbReference>
<comment type="function">
    <text evidence="8">CRISPR (clustered regularly interspaced short palindromic repeat), is an adaptive immune system that provides protection against mobile genetic elements (viruses, transposable elements and conjugative plasmids). CRISPR clusters contain sequences complementary to antecedent mobile elements and target invading nucleic acids. CRISPR clusters are transcribed and processed into CRISPR RNA (crRNA). Functions as a ssRNA-specific endoribonuclease. Involved in the integration of spacer DNA into the CRISPR cassette.</text>
</comment>
<dbReference type="Pfam" id="PF09827">
    <property type="entry name" value="CRISPR_Cas2"/>
    <property type="match status" value="1"/>
</dbReference>
<dbReference type="CDD" id="cd09638">
    <property type="entry name" value="Cas2_I_II_III"/>
    <property type="match status" value="1"/>
</dbReference>
<evidence type="ECO:0000256" key="2">
    <source>
        <dbReference type="ARBA" id="ARBA00022722"/>
    </source>
</evidence>
<keyword evidence="4 8" id="KW-0255">Endonuclease</keyword>
<evidence type="ECO:0000313" key="9">
    <source>
        <dbReference type="EMBL" id="HEH34581.1"/>
    </source>
</evidence>
<gene>
    <name evidence="8 9" type="primary">cas2</name>
    <name evidence="9" type="ORF">ENP88_00170</name>
</gene>
<dbReference type="SUPFAM" id="SSF143430">
    <property type="entry name" value="TTP0101/SSO1404-like"/>
    <property type="match status" value="1"/>
</dbReference>
<evidence type="ECO:0000256" key="8">
    <source>
        <dbReference type="HAMAP-Rule" id="MF_01471"/>
    </source>
</evidence>
<feature type="binding site" evidence="8">
    <location>
        <position position="8"/>
    </location>
    <ligand>
        <name>Mg(2+)</name>
        <dbReference type="ChEBI" id="CHEBI:18420"/>
        <note>catalytic</note>
    </ligand>
</feature>
<evidence type="ECO:0000256" key="7">
    <source>
        <dbReference type="ARBA" id="ARBA00023118"/>
    </source>
</evidence>
<comment type="cofactor">
    <cofactor evidence="1 8">
        <name>Mg(2+)</name>
        <dbReference type="ChEBI" id="CHEBI:18420"/>
    </cofactor>
</comment>
<dbReference type="HAMAP" id="MF_01471">
    <property type="entry name" value="Cas2"/>
    <property type="match status" value="1"/>
</dbReference>
<dbReference type="GO" id="GO:0046872">
    <property type="term" value="F:metal ion binding"/>
    <property type="evidence" value="ECO:0007669"/>
    <property type="project" value="UniProtKB-UniRule"/>
</dbReference>
<dbReference type="PANTHER" id="PTHR34405:SF3">
    <property type="entry name" value="CRISPR-ASSOCIATED ENDORIBONUCLEASE CAS2 3"/>
    <property type="match status" value="1"/>
</dbReference>
<comment type="similarity">
    <text evidence="8">Belongs to the CRISPR-associated endoribonuclease Cas2 protein family.</text>
</comment>
<reference evidence="9" key="1">
    <citation type="journal article" date="2020" name="mSystems">
        <title>Genome- and Community-Level Interaction Insights into Carbon Utilization and Element Cycling Functions of Hydrothermarchaeota in Hydrothermal Sediment.</title>
        <authorList>
            <person name="Zhou Z."/>
            <person name="Liu Y."/>
            <person name="Xu W."/>
            <person name="Pan J."/>
            <person name="Luo Z.H."/>
            <person name="Li M."/>
        </authorList>
    </citation>
    <scope>NUCLEOTIDE SEQUENCE [LARGE SCALE GENOMIC DNA]</scope>
    <source>
        <strain evidence="9">SpSt-26</strain>
    </source>
</reference>
<protein>
    <recommendedName>
        <fullName evidence="8">CRISPR-associated endoribonuclease Cas2</fullName>
        <ecNumber evidence="8">3.1.-.-</ecNumber>
    </recommendedName>
</protein>
<dbReference type="NCBIfam" id="TIGR01573">
    <property type="entry name" value="cas2"/>
    <property type="match status" value="1"/>
</dbReference>
<dbReference type="GO" id="GO:0043571">
    <property type="term" value="P:maintenance of CRISPR repeat elements"/>
    <property type="evidence" value="ECO:0007669"/>
    <property type="project" value="UniProtKB-UniRule"/>
</dbReference>
<dbReference type="EC" id="3.1.-.-" evidence="8"/>
<evidence type="ECO:0000256" key="6">
    <source>
        <dbReference type="ARBA" id="ARBA00022842"/>
    </source>
</evidence>
<keyword evidence="3 8" id="KW-0479">Metal-binding</keyword>
<dbReference type="InterPro" id="IPR019199">
    <property type="entry name" value="Virulence_VapD/CRISPR_Cas2"/>
</dbReference>
<evidence type="ECO:0000256" key="4">
    <source>
        <dbReference type="ARBA" id="ARBA00022759"/>
    </source>
</evidence>
<keyword evidence="7 8" id="KW-0051">Antiviral defense</keyword>
<dbReference type="EMBL" id="DSLA01000004">
    <property type="protein sequence ID" value="HEH34581.1"/>
    <property type="molecule type" value="Genomic_DNA"/>
</dbReference>
<dbReference type="Gene3D" id="3.30.70.240">
    <property type="match status" value="1"/>
</dbReference>
<keyword evidence="6 8" id="KW-0460">Magnesium</keyword>
<proteinExistence type="inferred from homology"/>
<evidence type="ECO:0000256" key="1">
    <source>
        <dbReference type="ARBA" id="ARBA00001946"/>
    </source>
</evidence>
<organism evidence="9">
    <name type="scientific">Archaeoglobus fulgidus</name>
    <dbReference type="NCBI Taxonomy" id="2234"/>
    <lineage>
        <taxon>Archaea</taxon>
        <taxon>Methanobacteriati</taxon>
        <taxon>Methanobacteriota</taxon>
        <taxon>Archaeoglobi</taxon>
        <taxon>Archaeoglobales</taxon>
        <taxon>Archaeoglobaceae</taxon>
        <taxon>Archaeoglobus</taxon>
    </lineage>
</organism>
<dbReference type="GO" id="GO:0016787">
    <property type="term" value="F:hydrolase activity"/>
    <property type="evidence" value="ECO:0007669"/>
    <property type="project" value="UniProtKB-KW"/>
</dbReference>
<comment type="caution">
    <text evidence="9">The sequence shown here is derived from an EMBL/GenBank/DDBJ whole genome shotgun (WGS) entry which is preliminary data.</text>
</comment>
<dbReference type="InterPro" id="IPR021127">
    <property type="entry name" value="CRISPR_associated_Cas2"/>
</dbReference>
<evidence type="ECO:0000256" key="3">
    <source>
        <dbReference type="ARBA" id="ARBA00022723"/>
    </source>
</evidence>
<keyword evidence="2 8" id="KW-0540">Nuclease</keyword>
<dbReference type="PANTHER" id="PTHR34405">
    <property type="entry name" value="CRISPR-ASSOCIATED ENDORIBONUCLEASE CAS2"/>
    <property type="match status" value="1"/>
</dbReference>
<name>A0A7J2THL5_ARCFL</name>
<accession>A0A7J2THL5</accession>
<keyword evidence="5 8" id="KW-0378">Hydrolase</keyword>
<sequence length="94" mass="10683">MLHLVVYDITDDGNRTKLSKLLERFGLERVQYSAFRGDLNPNDRDVLARQVAKFVKDENDCIFIIPLCHRCSSAAVVVSNTGVELVKDKKVEFV</sequence>
<evidence type="ECO:0000256" key="5">
    <source>
        <dbReference type="ARBA" id="ARBA00022801"/>
    </source>
</evidence>
<dbReference type="GO" id="GO:0004521">
    <property type="term" value="F:RNA endonuclease activity"/>
    <property type="evidence" value="ECO:0007669"/>
    <property type="project" value="InterPro"/>
</dbReference>
<comment type="subunit">
    <text evidence="8">Homodimer, forms a heterotetramer with a Cas1 homodimer.</text>
</comment>
<dbReference type="AlphaFoldDB" id="A0A7J2THL5"/>